<keyword evidence="3 6" id="KW-1133">Transmembrane helix</keyword>
<sequence>MTRLGIVLPSVRNVTGTIVMMDDEIRSDATTTDSLKKTDKGIILHPQPHDDPNDPLNWPVIRKDLCFLIIGCQTFIGGGQTAILAAGFSGLKEEFHKTLSTISYLVGAFMLSLGVGSVLASPTAVLYGKRLVYICGISLFLVGAIVAGASKTYGALMAGRLLTGIGASPTESLASASLSELYFQHERAYRTGLYTLLLLGGKNLVPLLSSLVFQHLDRHWLYWIIAILLGTNLVLTFLFVPETFWDRSPTPSKRSIAETEAARHVQGYIPPEKRPHAYALPSTNNVLDVQSLNSSMLGTTQSRTHPVALTGDDPVTDNDHASVASEPKSFKNRLALYSGRHTLDKWWMVALRPFYLYLYPSVLYGSFVYSFGVVWLIVISETISEIFKGHGYGYSQQAVGLFYLGPFIGGVLGSLSTGLLGDNLVRFMVKKNHGVYEPEFRLLMLIPSSFFICFGLFGYGWSTQELSPWIAPVVFFGCLSYGSSMACTSAITYVVDSYKMFASESLVSFNFMKNFLGFIISLFNTDVLESIGSKKLFIIYGCIQIALSIGGVVTYRYGKLARAWTDEKEILRSLYVPNSPLHPSKAKEAREAKEAKDNAEARARESDQTRRQEGESSEFVSADTTTSDDSTSKGKTEEHKGESQSTPETK</sequence>
<evidence type="ECO:0000256" key="5">
    <source>
        <dbReference type="SAM" id="MobiDB-lite"/>
    </source>
</evidence>
<feature type="domain" description="Major facilitator superfamily (MFS) profile" evidence="7">
    <location>
        <begin position="66"/>
        <end position="559"/>
    </location>
</feature>
<feature type="region of interest" description="Disordered" evidence="5">
    <location>
        <begin position="582"/>
        <end position="650"/>
    </location>
</feature>
<feature type="transmembrane region" description="Helical" evidence="6">
    <location>
        <begin position="537"/>
        <end position="558"/>
    </location>
</feature>
<gene>
    <name evidence="8" type="ORF">SAMEA4029009_CIC11G00000001367</name>
</gene>
<protein>
    <submittedName>
        <fullName evidence="8">CIC11C00000001367</fullName>
    </submittedName>
</protein>
<evidence type="ECO:0000313" key="8">
    <source>
        <dbReference type="EMBL" id="SGZ58707.1"/>
    </source>
</evidence>
<dbReference type="GO" id="GO:0022857">
    <property type="term" value="F:transmembrane transporter activity"/>
    <property type="evidence" value="ECO:0007669"/>
    <property type="project" value="InterPro"/>
</dbReference>
<dbReference type="PANTHER" id="PTHR23502:SF4">
    <property type="entry name" value="MAJOR FACILITATOR SUPERFAMILY (MFS) PROFILE DOMAIN-CONTAINING PROTEIN-RELATED"/>
    <property type="match status" value="1"/>
</dbReference>
<feature type="transmembrane region" description="Helical" evidence="6">
    <location>
        <begin position="354"/>
        <end position="378"/>
    </location>
</feature>
<keyword evidence="4 6" id="KW-0472">Membrane</keyword>
<comment type="subcellular location">
    <subcellularLocation>
        <location evidence="1">Membrane</location>
        <topology evidence="1">Multi-pass membrane protein</topology>
    </subcellularLocation>
</comment>
<evidence type="ECO:0000256" key="4">
    <source>
        <dbReference type="ARBA" id="ARBA00023136"/>
    </source>
</evidence>
<dbReference type="InterPro" id="IPR036259">
    <property type="entry name" value="MFS_trans_sf"/>
</dbReference>
<feature type="transmembrane region" description="Helical" evidence="6">
    <location>
        <begin position="220"/>
        <end position="240"/>
    </location>
</feature>
<dbReference type="SUPFAM" id="SSF103473">
    <property type="entry name" value="MFS general substrate transporter"/>
    <property type="match status" value="1"/>
</dbReference>
<dbReference type="InterPro" id="IPR011701">
    <property type="entry name" value="MFS"/>
</dbReference>
<evidence type="ECO:0000256" key="2">
    <source>
        <dbReference type="ARBA" id="ARBA00022692"/>
    </source>
</evidence>
<reference evidence="9" key="1">
    <citation type="submission" date="2016-10" db="EMBL/GenBank/DDBJ databases">
        <authorList>
            <person name="Geijer C."/>
            <person name="Jareborg N."/>
            <person name="Dainat J."/>
        </authorList>
    </citation>
    <scope>NUCLEOTIDE SEQUENCE [LARGE SCALE GENOMIC DNA]</scope>
    <source>
        <strain evidence="9">PYCC 4715</strain>
    </source>
</reference>
<dbReference type="PROSITE" id="PS50850">
    <property type="entry name" value="MFS"/>
    <property type="match status" value="1"/>
</dbReference>
<dbReference type="PANTHER" id="PTHR23502">
    <property type="entry name" value="MAJOR FACILITATOR SUPERFAMILY"/>
    <property type="match status" value="1"/>
</dbReference>
<evidence type="ECO:0000256" key="3">
    <source>
        <dbReference type="ARBA" id="ARBA00022989"/>
    </source>
</evidence>
<dbReference type="GO" id="GO:0005886">
    <property type="term" value="C:plasma membrane"/>
    <property type="evidence" value="ECO:0007669"/>
    <property type="project" value="TreeGrafter"/>
</dbReference>
<feature type="compositionally biased region" description="Basic and acidic residues" evidence="5">
    <location>
        <begin position="630"/>
        <end position="642"/>
    </location>
</feature>
<feature type="transmembrane region" description="Helical" evidence="6">
    <location>
        <begin position="131"/>
        <end position="150"/>
    </location>
</feature>
<dbReference type="AlphaFoldDB" id="A0A1L0C5A2"/>
<dbReference type="EMBL" id="LT635770">
    <property type="protein sequence ID" value="SGZ58707.1"/>
    <property type="molecule type" value="Genomic_DNA"/>
</dbReference>
<evidence type="ECO:0000256" key="6">
    <source>
        <dbReference type="SAM" id="Phobius"/>
    </source>
</evidence>
<evidence type="ECO:0000313" key="9">
    <source>
        <dbReference type="Proteomes" id="UP000182259"/>
    </source>
</evidence>
<feature type="transmembrane region" description="Helical" evidence="6">
    <location>
        <begin position="103"/>
        <end position="125"/>
    </location>
</feature>
<feature type="transmembrane region" description="Helical" evidence="6">
    <location>
        <begin position="193"/>
        <end position="214"/>
    </location>
</feature>
<name>A0A1L0C5A2_9ASCO</name>
<accession>A0A1L0C5A2</accession>
<evidence type="ECO:0000256" key="1">
    <source>
        <dbReference type="ARBA" id="ARBA00004141"/>
    </source>
</evidence>
<keyword evidence="2 6" id="KW-0812">Transmembrane</keyword>
<feature type="transmembrane region" description="Helical" evidence="6">
    <location>
        <begin position="442"/>
        <end position="461"/>
    </location>
</feature>
<feature type="transmembrane region" description="Helical" evidence="6">
    <location>
        <begin position="398"/>
        <end position="421"/>
    </location>
</feature>
<feature type="transmembrane region" description="Helical" evidence="6">
    <location>
        <begin position="507"/>
        <end position="525"/>
    </location>
</feature>
<feature type="transmembrane region" description="Helical" evidence="6">
    <location>
        <begin position="67"/>
        <end position="91"/>
    </location>
</feature>
<dbReference type="Gene3D" id="1.20.1250.20">
    <property type="entry name" value="MFS general substrate transporter like domains"/>
    <property type="match status" value="1"/>
</dbReference>
<feature type="compositionally biased region" description="Basic and acidic residues" evidence="5">
    <location>
        <begin position="585"/>
        <end position="614"/>
    </location>
</feature>
<feature type="transmembrane region" description="Helical" evidence="6">
    <location>
        <begin position="473"/>
        <end position="495"/>
    </location>
</feature>
<dbReference type="InterPro" id="IPR020846">
    <property type="entry name" value="MFS_dom"/>
</dbReference>
<organism evidence="8 9">
    <name type="scientific">Sungouiella intermedia</name>
    <dbReference type="NCBI Taxonomy" id="45354"/>
    <lineage>
        <taxon>Eukaryota</taxon>
        <taxon>Fungi</taxon>
        <taxon>Dikarya</taxon>
        <taxon>Ascomycota</taxon>
        <taxon>Saccharomycotina</taxon>
        <taxon>Pichiomycetes</taxon>
        <taxon>Metschnikowiaceae</taxon>
        <taxon>Sungouiella</taxon>
    </lineage>
</organism>
<dbReference type="Pfam" id="PF07690">
    <property type="entry name" value="MFS_1"/>
    <property type="match status" value="1"/>
</dbReference>
<proteinExistence type="predicted"/>
<evidence type="ECO:0000259" key="7">
    <source>
        <dbReference type="PROSITE" id="PS50850"/>
    </source>
</evidence>
<dbReference type="Proteomes" id="UP000182259">
    <property type="component" value="Chromosome VII"/>
</dbReference>